<evidence type="ECO:0000313" key="2">
    <source>
        <dbReference type="Proteomes" id="UP000029981"/>
    </source>
</evidence>
<reference evidence="1 2" key="4">
    <citation type="journal article" date="2011" name="BMC Genomics">
        <title>RNA-Seq improves annotation of protein-coding genes in the cucumber genome.</title>
        <authorList>
            <person name="Li Z."/>
            <person name="Zhang Z."/>
            <person name="Yan P."/>
            <person name="Huang S."/>
            <person name="Fei Z."/>
            <person name="Lin K."/>
        </authorList>
    </citation>
    <scope>NUCLEOTIDE SEQUENCE [LARGE SCALE GENOMIC DNA]</scope>
    <source>
        <strain evidence="2">cv. 9930</strain>
    </source>
</reference>
<proteinExistence type="predicted"/>
<accession>A0A0A0LGK7</accession>
<keyword evidence="2" id="KW-1185">Reference proteome</keyword>
<dbReference type="AlphaFoldDB" id="A0A0A0LGK7"/>
<dbReference type="Gramene" id="KGN61030">
    <property type="protein sequence ID" value="KGN61030"/>
    <property type="gene ID" value="Csa_2G034825"/>
</dbReference>
<organism evidence="1 2">
    <name type="scientific">Cucumis sativus</name>
    <name type="common">Cucumber</name>
    <dbReference type="NCBI Taxonomy" id="3659"/>
    <lineage>
        <taxon>Eukaryota</taxon>
        <taxon>Viridiplantae</taxon>
        <taxon>Streptophyta</taxon>
        <taxon>Embryophyta</taxon>
        <taxon>Tracheophyta</taxon>
        <taxon>Spermatophyta</taxon>
        <taxon>Magnoliopsida</taxon>
        <taxon>eudicotyledons</taxon>
        <taxon>Gunneridae</taxon>
        <taxon>Pentapetalae</taxon>
        <taxon>rosids</taxon>
        <taxon>fabids</taxon>
        <taxon>Cucurbitales</taxon>
        <taxon>Cucurbitaceae</taxon>
        <taxon>Benincaseae</taxon>
        <taxon>Cucumis</taxon>
    </lineage>
</organism>
<evidence type="ECO:0000313" key="1">
    <source>
        <dbReference type="EMBL" id="KGN61030.1"/>
    </source>
</evidence>
<gene>
    <name evidence="1" type="ORF">Csa_2G034825</name>
</gene>
<reference evidence="1 2" key="1">
    <citation type="journal article" date="2009" name="Nat. Genet.">
        <title>The genome of the cucumber, Cucumis sativus L.</title>
        <authorList>
            <person name="Huang S."/>
            <person name="Li R."/>
            <person name="Zhang Z."/>
            <person name="Li L."/>
            <person name="Gu X."/>
            <person name="Fan W."/>
            <person name="Lucas W.J."/>
            <person name="Wang X."/>
            <person name="Xie B."/>
            <person name="Ni P."/>
            <person name="Ren Y."/>
            <person name="Zhu H."/>
            <person name="Li J."/>
            <person name="Lin K."/>
            <person name="Jin W."/>
            <person name="Fei Z."/>
            <person name="Li G."/>
            <person name="Staub J."/>
            <person name="Kilian A."/>
            <person name="van der Vossen E.A."/>
            <person name="Wu Y."/>
            <person name="Guo J."/>
            <person name="He J."/>
            <person name="Jia Z."/>
            <person name="Ren Y."/>
            <person name="Tian G."/>
            <person name="Lu Y."/>
            <person name="Ruan J."/>
            <person name="Qian W."/>
            <person name="Wang M."/>
            <person name="Huang Q."/>
            <person name="Li B."/>
            <person name="Xuan Z."/>
            <person name="Cao J."/>
            <person name="Asan"/>
            <person name="Wu Z."/>
            <person name="Zhang J."/>
            <person name="Cai Q."/>
            <person name="Bai Y."/>
            <person name="Zhao B."/>
            <person name="Han Y."/>
            <person name="Li Y."/>
            <person name="Li X."/>
            <person name="Wang S."/>
            <person name="Shi Q."/>
            <person name="Liu S."/>
            <person name="Cho W.K."/>
            <person name="Kim J.Y."/>
            <person name="Xu Y."/>
            <person name="Heller-Uszynska K."/>
            <person name="Miao H."/>
            <person name="Cheng Z."/>
            <person name="Zhang S."/>
            <person name="Wu J."/>
            <person name="Yang Y."/>
            <person name="Kang H."/>
            <person name="Li M."/>
            <person name="Liang H."/>
            <person name="Ren X."/>
            <person name="Shi Z."/>
            <person name="Wen M."/>
            <person name="Jian M."/>
            <person name="Yang H."/>
            <person name="Zhang G."/>
            <person name="Yang Z."/>
            <person name="Chen R."/>
            <person name="Liu S."/>
            <person name="Li J."/>
            <person name="Ma L."/>
            <person name="Liu H."/>
            <person name="Zhou Y."/>
            <person name="Zhao J."/>
            <person name="Fang X."/>
            <person name="Li G."/>
            <person name="Fang L."/>
            <person name="Li Y."/>
            <person name="Liu D."/>
            <person name="Zheng H."/>
            <person name="Zhang Y."/>
            <person name="Qin N."/>
            <person name="Li Z."/>
            <person name="Yang G."/>
            <person name="Yang S."/>
            <person name="Bolund L."/>
            <person name="Kristiansen K."/>
            <person name="Zheng H."/>
            <person name="Li S."/>
            <person name="Zhang X."/>
            <person name="Yang H."/>
            <person name="Wang J."/>
            <person name="Sun R."/>
            <person name="Zhang B."/>
            <person name="Jiang S."/>
            <person name="Wang J."/>
            <person name="Du Y."/>
            <person name="Li S."/>
        </authorList>
    </citation>
    <scope>NUCLEOTIDE SEQUENCE [LARGE SCALE GENOMIC DNA]</scope>
    <source>
        <strain evidence="2">cv. 9930</strain>
    </source>
</reference>
<sequence length="76" mass="9205">MTHCFIYTIESKNPFFGLFSLHWRRRFHRLSRHCRRRRPLPPSSSLQLTRLPFALPFAQRFLTHSFSLQLDQFAEA</sequence>
<reference evidence="1 2" key="3">
    <citation type="journal article" date="2010" name="BMC Genomics">
        <title>Transcriptome sequencing and comparative analysis of cucumber flowers with different sex types.</title>
        <authorList>
            <person name="Guo S."/>
            <person name="Zheng Y."/>
            <person name="Joung J.G."/>
            <person name="Liu S."/>
            <person name="Zhang Z."/>
            <person name="Crasta O.R."/>
            <person name="Sobral B.W."/>
            <person name="Xu Y."/>
            <person name="Huang S."/>
            <person name="Fei Z."/>
        </authorList>
    </citation>
    <scope>NUCLEOTIDE SEQUENCE [LARGE SCALE GENOMIC DNA]</scope>
    <source>
        <strain evidence="2">cv. 9930</strain>
    </source>
</reference>
<name>A0A0A0LGK7_CUCSA</name>
<dbReference type="EMBL" id="CM002923">
    <property type="protein sequence ID" value="KGN61030.1"/>
    <property type="molecule type" value="Genomic_DNA"/>
</dbReference>
<reference evidence="1 2" key="2">
    <citation type="journal article" date="2009" name="PLoS ONE">
        <title>An integrated genetic and cytogenetic map of the cucumber genome.</title>
        <authorList>
            <person name="Ren Y."/>
            <person name="Zhang Z."/>
            <person name="Liu J."/>
            <person name="Staub J.E."/>
            <person name="Han Y."/>
            <person name="Cheng Z."/>
            <person name="Li X."/>
            <person name="Lu J."/>
            <person name="Miao H."/>
            <person name="Kang H."/>
            <person name="Xie B."/>
            <person name="Gu X."/>
            <person name="Wang X."/>
            <person name="Du Y."/>
            <person name="Jin W."/>
            <person name="Huang S."/>
        </authorList>
    </citation>
    <scope>NUCLEOTIDE SEQUENCE [LARGE SCALE GENOMIC DNA]</scope>
    <source>
        <strain evidence="2">cv. 9930</strain>
    </source>
</reference>
<protein>
    <submittedName>
        <fullName evidence="1">Uncharacterized protein</fullName>
    </submittedName>
</protein>
<dbReference type="Proteomes" id="UP000029981">
    <property type="component" value="Chromosome 2"/>
</dbReference>